<keyword evidence="3" id="KW-1185">Reference proteome</keyword>
<keyword evidence="1" id="KW-0732">Signal</keyword>
<comment type="caution">
    <text evidence="2">The sequence shown here is derived from an EMBL/GenBank/DDBJ whole genome shotgun (WGS) entry which is preliminary data.</text>
</comment>
<accession>A0A934R1W1</accession>
<protein>
    <submittedName>
        <fullName evidence="2">Transporter</fullName>
    </submittedName>
</protein>
<evidence type="ECO:0000256" key="1">
    <source>
        <dbReference type="SAM" id="SignalP"/>
    </source>
</evidence>
<evidence type="ECO:0000313" key="3">
    <source>
        <dbReference type="Proteomes" id="UP000600139"/>
    </source>
</evidence>
<evidence type="ECO:0000313" key="2">
    <source>
        <dbReference type="EMBL" id="MBK1814603.1"/>
    </source>
</evidence>
<feature type="chain" id="PRO_5036805785" evidence="1">
    <location>
        <begin position="19"/>
        <end position="246"/>
    </location>
</feature>
<proteinExistence type="predicted"/>
<dbReference type="Pfam" id="PF13557">
    <property type="entry name" value="Phenol_MetA_deg"/>
    <property type="match status" value="1"/>
</dbReference>
<reference evidence="2" key="1">
    <citation type="submission" date="2021-01" db="EMBL/GenBank/DDBJ databases">
        <title>Modified the classification status of verrucomicrobia.</title>
        <authorList>
            <person name="Feng X."/>
        </authorList>
    </citation>
    <scope>NUCLEOTIDE SEQUENCE</scope>
    <source>
        <strain evidence="2">JCM 18052</strain>
    </source>
</reference>
<dbReference type="EMBL" id="JAENIK010000004">
    <property type="protein sequence ID" value="MBK1814603.1"/>
    <property type="molecule type" value="Genomic_DNA"/>
</dbReference>
<dbReference type="Proteomes" id="UP000600139">
    <property type="component" value="Unassembled WGS sequence"/>
</dbReference>
<dbReference type="RefSeq" id="WP_200349561.1">
    <property type="nucleotide sequence ID" value="NZ_BAABHZ010000010.1"/>
</dbReference>
<feature type="signal peptide" evidence="1">
    <location>
        <begin position="1"/>
        <end position="18"/>
    </location>
</feature>
<dbReference type="InterPro" id="IPR025737">
    <property type="entry name" value="FApF"/>
</dbReference>
<organism evidence="2 3">
    <name type="scientific">Luteolibacter yonseiensis</name>
    <dbReference type="NCBI Taxonomy" id="1144680"/>
    <lineage>
        <taxon>Bacteria</taxon>
        <taxon>Pseudomonadati</taxon>
        <taxon>Verrucomicrobiota</taxon>
        <taxon>Verrucomicrobiia</taxon>
        <taxon>Verrucomicrobiales</taxon>
        <taxon>Verrucomicrobiaceae</taxon>
        <taxon>Luteolibacter</taxon>
    </lineage>
</organism>
<dbReference type="AlphaFoldDB" id="A0A934R1W1"/>
<gene>
    <name evidence="2" type="ORF">JIN84_03200</name>
</gene>
<name>A0A934R1W1_9BACT</name>
<sequence length="246" mass="25771">MNPLHLLACGLSAASVSAAELRPLSTDRPDTTESPRTVDAGHFQFEMEVANASHDGFSLAELNSKIGLDASTDLQVVTPFYTRVRDGGEGFGDVEIRLKRNLWGNDSGSTALAIMPFVKIPTANGDLGNDEFEGGLIVPFGFDGPSGWSCAVMAELDLVADDDGGGHHLVGVASATTSHGITENTAIFLELVSVADAGSRSAYEAYFNTGMTWAVTSTCQLDGGIRLGLTDASADFTPFLGASTKF</sequence>